<evidence type="ECO:0000256" key="14">
    <source>
        <dbReference type="HAMAP-Rule" id="MF_00286"/>
    </source>
</evidence>
<feature type="topological domain" description="Cytoplasmic" evidence="14">
    <location>
        <begin position="80"/>
        <end position="85"/>
    </location>
</feature>
<dbReference type="Pfam" id="PF02600">
    <property type="entry name" value="DsbB"/>
    <property type="match status" value="1"/>
</dbReference>
<evidence type="ECO:0000313" key="17">
    <source>
        <dbReference type="Proteomes" id="UP000292423"/>
    </source>
</evidence>
<dbReference type="GO" id="GO:0005886">
    <property type="term" value="C:plasma membrane"/>
    <property type="evidence" value="ECO:0007669"/>
    <property type="project" value="UniProtKB-SubCell"/>
</dbReference>
<evidence type="ECO:0000256" key="15">
    <source>
        <dbReference type="SAM" id="Phobius"/>
    </source>
</evidence>
<feature type="disulfide bond" description="Redox-active" evidence="14">
    <location>
        <begin position="54"/>
        <end position="57"/>
    </location>
</feature>
<gene>
    <name evidence="14" type="primary">dsbB</name>
    <name evidence="16" type="ORF">EV700_0868</name>
</gene>
<proteinExistence type="inferred from homology"/>
<dbReference type="Proteomes" id="UP000292423">
    <property type="component" value="Unassembled WGS sequence"/>
</dbReference>
<evidence type="ECO:0000256" key="7">
    <source>
        <dbReference type="ARBA" id="ARBA00022982"/>
    </source>
</evidence>
<dbReference type="PANTHER" id="PTHR36570:SF3">
    <property type="entry name" value="DISULFIDE BOND FORMATION PROTEIN B"/>
    <property type="match status" value="1"/>
</dbReference>
<evidence type="ECO:0000256" key="5">
    <source>
        <dbReference type="ARBA" id="ARBA00022519"/>
    </source>
</evidence>
<dbReference type="GO" id="GO:0009055">
    <property type="term" value="F:electron transfer activity"/>
    <property type="evidence" value="ECO:0007669"/>
    <property type="project" value="UniProtKB-UniRule"/>
</dbReference>
<evidence type="ECO:0000256" key="1">
    <source>
        <dbReference type="ARBA" id="ARBA00004429"/>
    </source>
</evidence>
<keyword evidence="3 14" id="KW-0813">Transport</keyword>
<keyword evidence="5" id="KW-0997">Cell inner membrane</keyword>
<feature type="transmembrane region" description="Helical" evidence="15">
    <location>
        <begin position="26"/>
        <end position="46"/>
    </location>
</feature>
<keyword evidence="17" id="KW-1185">Reference proteome</keyword>
<comment type="function">
    <text evidence="14">Required for disulfide bond formation in some periplasmic proteins. Acts by oxidizing the DsbA protein.</text>
</comment>
<evidence type="ECO:0000256" key="6">
    <source>
        <dbReference type="ARBA" id="ARBA00022692"/>
    </source>
</evidence>
<keyword evidence="9 14" id="KW-0560">Oxidoreductase</keyword>
<evidence type="ECO:0000256" key="3">
    <source>
        <dbReference type="ARBA" id="ARBA00022448"/>
    </source>
</evidence>
<sequence>MTNPYSVNQESKPEPARGVKLPSPRLTNFGLFALMGVGMAFALYLQHFQHYEPCPLCIFQRVALMGVGFSALAAALHNPAAIGRRIYAGITLLAALAGLGVAGRHSWMQHLPPEDVPACGPGLDYWMQTFPMQDVIRKVLHGSGECAKVDWVWLGLSLPEWTLVMFSGITVVCLWQLFRKA</sequence>
<dbReference type="PANTHER" id="PTHR36570">
    <property type="entry name" value="DISULFIDE BOND FORMATION PROTEIN B"/>
    <property type="match status" value="1"/>
</dbReference>
<feature type="topological domain" description="Periplasmic" evidence="14">
    <location>
        <begin position="45"/>
        <end position="62"/>
    </location>
</feature>
<feature type="transmembrane region" description="Helical" evidence="15">
    <location>
        <begin position="161"/>
        <end position="178"/>
    </location>
</feature>
<feature type="topological domain" description="Cytoplasmic" evidence="14">
    <location>
        <begin position="180"/>
        <end position="181"/>
    </location>
</feature>
<feature type="topological domain" description="Cytoplasmic" evidence="14">
    <location>
        <begin position="1"/>
        <end position="27"/>
    </location>
</feature>
<name>A0A4Q7ZCM9_9GAMM</name>
<dbReference type="SUPFAM" id="SSF158442">
    <property type="entry name" value="DsbB-like"/>
    <property type="match status" value="1"/>
</dbReference>
<keyword evidence="12 14" id="KW-0143">Chaperone</keyword>
<evidence type="ECO:0000256" key="2">
    <source>
        <dbReference type="ARBA" id="ARBA00008823"/>
    </source>
</evidence>
<keyword evidence="13 14" id="KW-0676">Redox-active center</keyword>
<dbReference type="Gene3D" id="1.20.1550.10">
    <property type="entry name" value="DsbB-like"/>
    <property type="match status" value="1"/>
</dbReference>
<comment type="subcellular location">
    <subcellularLocation>
        <location evidence="1">Cell inner membrane</location>
        <topology evidence="1">Multi-pass membrane protein</topology>
    </subcellularLocation>
    <subcellularLocation>
        <location evidence="14">Cell membrane</location>
        <topology evidence="14">Multi-pass membrane protein</topology>
    </subcellularLocation>
</comment>
<dbReference type="GO" id="GO:0006457">
    <property type="term" value="P:protein folding"/>
    <property type="evidence" value="ECO:0007669"/>
    <property type="project" value="InterPro"/>
</dbReference>
<accession>A0A4Q7ZCM9</accession>
<comment type="caution">
    <text evidence="14">Lacks conserved residue(s) required for the propagation of feature annotation.</text>
</comment>
<evidence type="ECO:0000256" key="12">
    <source>
        <dbReference type="ARBA" id="ARBA00023186"/>
    </source>
</evidence>
<evidence type="ECO:0000256" key="10">
    <source>
        <dbReference type="ARBA" id="ARBA00023136"/>
    </source>
</evidence>
<dbReference type="InterPro" id="IPR003752">
    <property type="entry name" value="DiS_bond_form_DsbB/BdbC"/>
</dbReference>
<keyword evidence="4 14" id="KW-1003">Cell membrane</keyword>
<protein>
    <recommendedName>
        <fullName evidence="14">Disulfide bond formation protein B</fullName>
    </recommendedName>
    <alternativeName>
        <fullName evidence="14">Disulfide oxidoreductase</fullName>
    </alternativeName>
</protein>
<evidence type="ECO:0000256" key="8">
    <source>
        <dbReference type="ARBA" id="ARBA00022989"/>
    </source>
</evidence>
<comment type="similarity">
    <text evidence="2 14">Belongs to the DsbB family.</text>
</comment>
<evidence type="ECO:0000256" key="4">
    <source>
        <dbReference type="ARBA" id="ARBA00022475"/>
    </source>
</evidence>
<organism evidence="16 17">
    <name type="scientific">Fluviicoccus keumensis</name>
    <dbReference type="NCBI Taxonomy" id="1435465"/>
    <lineage>
        <taxon>Bacteria</taxon>
        <taxon>Pseudomonadati</taxon>
        <taxon>Pseudomonadota</taxon>
        <taxon>Gammaproteobacteria</taxon>
        <taxon>Moraxellales</taxon>
        <taxon>Moraxellaceae</taxon>
        <taxon>Fluviicoccus</taxon>
    </lineage>
</organism>
<reference evidence="16 17" key="1">
    <citation type="submission" date="2019-02" db="EMBL/GenBank/DDBJ databases">
        <title>Genomic Encyclopedia of Type Strains, Phase IV (KMG-IV): sequencing the most valuable type-strain genomes for metagenomic binning, comparative biology and taxonomic classification.</title>
        <authorList>
            <person name="Goeker M."/>
        </authorList>
    </citation>
    <scope>NUCLEOTIDE SEQUENCE [LARGE SCALE GENOMIC DNA]</scope>
    <source>
        <strain evidence="16 17">DSM 105135</strain>
    </source>
</reference>
<comment type="caution">
    <text evidence="16">The sequence shown here is derived from an EMBL/GenBank/DDBJ whole genome shotgun (WGS) entry which is preliminary data.</text>
</comment>
<evidence type="ECO:0000256" key="13">
    <source>
        <dbReference type="ARBA" id="ARBA00023284"/>
    </source>
</evidence>
<evidence type="ECO:0000256" key="9">
    <source>
        <dbReference type="ARBA" id="ARBA00023002"/>
    </source>
</evidence>
<dbReference type="GO" id="GO:0015035">
    <property type="term" value="F:protein-disulfide reductase activity"/>
    <property type="evidence" value="ECO:0007669"/>
    <property type="project" value="UniProtKB-UniRule"/>
</dbReference>
<evidence type="ECO:0000256" key="11">
    <source>
        <dbReference type="ARBA" id="ARBA00023157"/>
    </source>
</evidence>
<dbReference type="EMBL" id="SHKX01000010">
    <property type="protein sequence ID" value="RZU47901.1"/>
    <property type="molecule type" value="Genomic_DNA"/>
</dbReference>
<dbReference type="AlphaFoldDB" id="A0A4Q7ZCM9"/>
<dbReference type="HAMAP" id="MF_00286">
    <property type="entry name" value="DsbB"/>
    <property type="match status" value="1"/>
</dbReference>
<feature type="transmembrane region" description="Helical" evidence="15">
    <location>
        <begin position="88"/>
        <end position="107"/>
    </location>
</feature>
<dbReference type="InterPro" id="IPR050183">
    <property type="entry name" value="DsbB"/>
</dbReference>
<keyword evidence="7 14" id="KW-0249">Electron transport</keyword>
<keyword evidence="8 14" id="KW-1133">Transmembrane helix</keyword>
<dbReference type="InterPro" id="IPR023380">
    <property type="entry name" value="DsbB-like_sf"/>
</dbReference>
<feature type="transmembrane region" description="Helical" evidence="15">
    <location>
        <begin position="58"/>
        <end position="76"/>
    </location>
</feature>
<evidence type="ECO:0000313" key="16">
    <source>
        <dbReference type="EMBL" id="RZU47901.1"/>
    </source>
</evidence>
<keyword evidence="11 14" id="KW-1015">Disulfide bond</keyword>
<keyword evidence="10 14" id="KW-0472">Membrane</keyword>
<keyword evidence="6 14" id="KW-0812">Transmembrane</keyword>
<dbReference type="OrthoDB" id="3711263at2"/>
<dbReference type="InterPro" id="IPR022920">
    <property type="entry name" value="Disulphide_bond_form_DsbB"/>
</dbReference>